<evidence type="ECO:0000313" key="1">
    <source>
        <dbReference type="EMBL" id="MBP3943274.1"/>
    </source>
</evidence>
<dbReference type="EMBL" id="JAGKSB010000006">
    <property type="protein sequence ID" value="MBP3943274.1"/>
    <property type="molecule type" value="Genomic_DNA"/>
</dbReference>
<protein>
    <submittedName>
        <fullName evidence="1">Uncharacterized protein</fullName>
    </submittedName>
</protein>
<organism evidence="1 2">
    <name type="scientific">Rhinopithecimicrobium faecis</name>
    <dbReference type="NCBI Taxonomy" id="2820698"/>
    <lineage>
        <taxon>Bacteria</taxon>
        <taxon>Pseudomonadati</taxon>
        <taxon>Bacteroidota</taxon>
        <taxon>Sphingobacteriia</taxon>
        <taxon>Sphingobacteriales</taxon>
        <taxon>Sphingobacteriaceae</taxon>
        <taxon>Rhinopithecimicrobium</taxon>
    </lineage>
</organism>
<proteinExistence type="predicted"/>
<name>A0A8T4H912_9SPHI</name>
<evidence type="ECO:0000313" key="2">
    <source>
        <dbReference type="Proteomes" id="UP000679691"/>
    </source>
</evidence>
<dbReference type="AlphaFoldDB" id="A0A8T4H912"/>
<accession>A0A8T4H912</accession>
<sequence length="139" mass="16257">MVKNAPYRYADFESVVYVYGTPDEMVNKYDSKTRIFQYLDKRDSLNIDTLKLNKDDLLYIHRKAQELGFWNLDDDMTGPAAKTGDTSQVVPRYYLELNYKDKSKKVTIDQDFAGNERMREAAKSIFDEVQRIIAQAHAR</sequence>
<keyword evidence="2" id="KW-1185">Reference proteome</keyword>
<reference evidence="1" key="1">
    <citation type="submission" date="2021-03" db="EMBL/GenBank/DDBJ databases">
        <authorList>
            <person name="Lu T."/>
            <person name="Wang Q."/>
            <person name="Han X."/>
        </authorList>
    </citation>
    <scope>NUCLEOTIDE SEQUENCE</scope>
    <source>
        <strain evidence="1">WQ 2009</strain>
    </source>
</reference>
<dbReference type="Proteomes" id="UP000679691">
    <property type="component" value="Unassembled WGS sequence"/>
</dbReference>
<comment type="caution">
    <text evidence="1">The sequence shown here is derived from an EMBL/GenBank/DDBJ whole genome shotgun (WGS) entry which is preliminary data.</text>
</comment>
<gene>
    <name evidence="1" type="ORF">J5U18_06820</name>
</gene>